<feature type="region of interest" description="Disordered" evidence="1">
    <location>
        <begin position="127"/>
        <end position="188"/>
    </location>
</feature>
<name>A0AAF0TEZ7_SOLVR</name>
<evidence type="ECO:0000256" key="1">
    <source>
        <dbReference type="SAM" id="MobiDB-lite"/>
    </source>
</evidence>
<keyword evidence="3" id="KW-1185">Reference proteome</keyword>
<feature type="compositionally biased region" description="Low complexity" evidence="1">
    <location>
        <begin position="302"/>
        <end position="317"/>
    </location>
</feature>
<gene>
    <name evidence="2" type="ORF">MTR67_010041</name>
</gene>
<protein>
    <submittedName>
        <fullName evidence="2">Uncharacterized protein</fullName>
    </submittedName>
</protein>
<accession>A0AAF0TEZ7</accession>
<proteinExistence type="predicted"/>
<evidence type="ECO:0000313" key="3">
    <source>
        <dbReference type="Proteomes" id="UP001234989"/>
    </source>
</evidence>
<feature type="compositionally biased region" description="Polar residues" evidence="1">
    <location>
        <begin position="178"/>
        <end position="188"/>
    </location>
</feature>
<reference evidence="2" key="1">
    <citation type="submission" date="2023-08" db="EMBL/GenBank/DDBJ databases">
        <title>A de novo genome assembly of Solanum verrucosum Schlechtendal, a Mexican diploid species geographically isolated from the other diploid A-genome species in potato relatives.</title>
        <authorList>
            <person name="Hosaka K."/>
        </authorList>
    </citation>
    <scope>NUCLEOTIDE SEQUENCE</scope>
    <source>
        <tissue evidence="2">Young leaves</tissue>
    </source>
</reference>
<dbReference type="EMBL" id="CP133613">
    <property type="protein sequence ID" value="WMV16656.1"/>
    <property type="molecule type" value="Genomic_DNA"/>
</dbReference>
<dbReference type="PANTHER" id="PTHR36409">
    <property type="entry name" value="EXPRESSED PROTEIN"/>
    <property type="match status" value="1"/>
</dbReference>
<sequence>MGASESVLSGSQGPIDEITTVSERVEGVDPILERLKSLKIAAPILKSPPAESSLTDILVRKASSTSNKAHQHQMAHQNPVLEVLEGDRSFKDDPIQGKTLEIVNEIIYMYVLIELAFDKQLSTLRGSSAGKGLGQSPSGRRFEPQQGHWRHYKPAASPGPRGTNRGGPALKQRDPVGTASQVRKATSGNHGCVDPKVLLELFSVYRQWQEEKAQKICKRQEELENKIEVADALAVKLLQRFNYSVSAMKTTSQHLSEVHGLQVELGVLKGRLTEVISNCDALCKRIDAEGPESLRSSIKPFTTASSDTESNSSSMHTLQGKVDEKQ</sequence>
<organism evidence="2 3">
    <name type="scientific">Solanum verrucosum</name>
    <dbReference type="NCBI Taxonomy" id="315347"/>
    <lineage>
        <taxon>Eukaryota</taxon>
        <taxon>Viridiplantae</taxon>
        <taxon>Streptophyta</taxon>
        <taxon>Embryophyta</taxon>
        <taxon>Tracheophyta</taxon>
        <taxon>Spermatophyta</taxon>
        <taxon>Magnoliopsida</taxon>
        <taxon>eudicotyledons</taxon>
        <taxon>Gunneridae</taxon>
        <taxon>Pentapetalae</taxon>
        <taxon>asterids</taxon>
        <taxon>lamiids</taxon>
        <taxon>Solanales</taxon>
        <taxon>Solanaceae</taxon>
        <taxon>Solanoideae</taxon>
        <taxon>Solaneae</taxon>
        <taxon>Solanum</taxon>
    </lineage>
</organism>
<dbReference type="AlphaFoldDB" id="A0AAF0TEZ7"/>
<dbReference type="Proteomes" id="UP001234989">
    <property type="component" value="Chromosome 2"/>
</dbReference>
<evidence type="ECO:0000313" key="2">
    <source>
        <dbReference type="EMBL" id="WMV16656.1"/>
    </source>
</evidence>
<dbReference type="PANTHER" id="PTHR36409:SF1">
    <property type="entry name" value="BLOC-1-RELATED COMPLEX SUBUNIT 5"/>
    <property type="match status" value="1"/>
</dbReference>
<feature type="region of interest" description="Disordered" evidence="1">
    <location>
        <begin position="295"/>
        <end position="326"/>
    </location>
</feature>